<keyword evidence="3" id="KW-1185">Reference proteome</keyword>
<accession>A0ABT0ZK28</accession>
<proteinExistence type="predicted"/>
<gene>
    <name evidence="2" type="ORF">NGF19_24730</name>
</gene>
<sequence>MHAYDVPARQSYAPLPSGRAAQDSAQATPIYDALYAEYVASFRAFPGDRSDEEELGFTAFSRSPHDRASYGARTYGSGHSVPQHATGPLASPHGQPGPASSVWQQVARHARGMHHVPALPPAPRQGL</sequence>
<dbReference type="RefSeq" id="WP_252427535.1">
    <property type="nucleotide sequence ID" value="NZ_JAMWMR010000027.1"/>
</dbReference>
<evidence type="ECO:0000313" key="3">
    <source>
        <dbReference type="Proteomes" id="UP001523219"/>
    </source>
</evidence>
<comment type="caution">
    <text evidence="2">The sequence shown here is derived from an EMBL/GenBank/DDBJ whole genome shotgun (WGS) entry which is preliminary data.</text>
</comment>
<name>A0ABT0ZK28_9ACTN</name>
<feature type="region of interest" description="Disordered" evidence="1">
    <location>
        <begin position="66"/>
        <end position="110"/>
    </location>
</feature>
<reference evidence="2 3" key="1">
    <citation type="submission" date="2022-05" db="EMBL/GenBank/DDBJ databases">
        <title>Streptomyces sp. nov. RY43-2 isolated from soil of a peat swamp forest.</title>
        <authorList>
            <person name="Kanchanasin P."/>
            <person name="Tanasupawat S."/>
            <person name="Phongsopitanun W."/>
        </authorList>
    </citation>
    <scope>NUCLEOTIDE SEQUENCE [LARGE SCALE GENOMIC DNA]</scope>
    <source>
        <strain evidence="2 3">RY43-2</strain>
    </source>
</reference>
<evidence type="ECO:0000256" key="1">
    <source>
        <dbReference type="SAM" id="MobiDB-lite"/>
    </source>
</evidence>
<dbReference type="EMBL" id="JAMWMR010000027">
    <property type="protein sequence ID" value="MCN9243949.1"/>
    <property type="molecule type" value="Genomic_DNA"/>
</dbReference>
<feature type="region of interest" description="Disordered" evidence="1">
    <location>
        <begin position="1"/>
        <end position="22"/>
    </location>
</feature>
<evidence type="ECO:0000313" key="2">
    <source>
        <dbReference type="EMBL" id="MCN9243949.1"/>
    </source>
</evidence>
<protein>
    <submittedName>
        <fullName evidence="2">Uncharacterized protein</fullName>
    </submittedName>
</protein>
<organism evidence="2 3">
    <name type="scientific">Streptomyces macrolidinus</name>
    <dbReference type="NCBI Taxonomy" id="2952607"/>
    <lineage>
        <taxon>Bacteria</taxon>
        <taxon>Bacillati</taxon>
        <taxon>Actinomycetota</taxon>
        <taxon>Actinomycetes</taxon>
        <taxon>Kitasatosporales</taxon>
        <taxon>Streptomycetaceae</taxon>
        <taxon>Streptomyces</taxon>
    </lineage>
</organism>
<dbReference type="Proteomes" id="UP001523219">
    <property type="component" value="Unassembled WGS sequence"/>
</dbReference>